<evidence type="ECO:0000313" key="14">
    <source>
        <dbReference type="Proteomes" id="UP000183530"/>
    </source>
</evidence>
<feature type="region of interest" description="Disordered" evidence="12">
    <location>
        <begin position="1"/>
        <end position="21"/>
    </location>
</feature>
<dbReference type="GO" id="GO:0005524">
    <property type="term" value="F:ATP binding"/>
    <property type="evidence" value="ECO:0007669"/>
    <property type="project" value="UniProtKB-KW"/>
</dbReference>
<organism evidence="13 14">
    <name type="scientific">Neomicrococcus aestuarii</name>
    <dbReference type="NCBI Taxonomy" id="556325"/>
    <lineage>
        <taxon>Bacteria</taxon>
        <taxon>Bacillati</taxon>
        <taxon>Actinomycetota</taxon>
        <taxon>Actinomycetes</taxon>
        <taxon>Micrococcales</taxon>
        <taxon>Micrococcaceae</taxon>
        <taxon>Neomicrococcus</taxon>
    </lineage>
</organism>
<keyword evidence="6" id="KW-0479">Metal-binding</keyword>
<keyword evidence="8" id="KW-0067">ATP-binding</keyword>
<keyword evidence="14" id="KW-1185">Reference proteome</keyword>
<protein>
    <recommendedName>
        <fullName evidence="3">tRNA threonylcarbamoyladenosine biosynthesis protein TsaE</fullName>
    </recommendedName>
    <alternativeName>
        <fullName evidence="11">t(6)A37 threonylcarbamoyladenosine biosynthesis protein TsaE</fullName>
    </alternativeName>
</protein>
<evidence type="ECO:0000313" key="13">
    <source>
        <dbReference type="EMBL" id="APF41531.1"/>
    </source>
</evidence>
<keyword evidence="5" id="KW-0819">tRNA processing</keyword>
<evidence type="ECO:0000256" key="2">
    <source>
        <dbReference type="ARBA" id="ARBA00007599"/>
    </source>
</evidence>
<evidence type="ECO:0000256" key="5">
    <source>
        <dbReference type="ARBA" id="ARBA00022694"/>
    </source>
</evidence>
<evidence type="ECO:0000256" key="7">
    <source>
        <dbReference type="ARBA" id="ARBA00022741"/>
    </source>
</evidence>
<dbReference type="AlphaFoldDB" id="A0A1L2ZRA5"/>
<evidence type="ECO:0000256" key="8">
    <source>
        <dbReference type="ARBA" id="ARBA00022840"/>
    </source>
</evidence>
<dbReference type="Proteomes" id="UP000183530">
    <property type="component" value="Chromosome"/>
</dbReference>
<keyword evidence="4" id="KW-0963">Cytoplasm</keyword>
<dbReference type="STRING" id="556325.BHE16_11650"/>
<evidence type="ECO:0000256" key="3">
    <source>
        <dbReference type="ARBA" id="ARBA00019010"/>
    </source>
</evidence>
<dbReference type="InterPro" id="IPR027417">
    <property type="entry name" value="P-loop_NTPase"/>
</dbReference>
<keyword evidence="9" id="KW-0460">Magnesium</keyword>
<dbReference type="NCBIfam" id="TIGR00150">
    <property type="entry name" value="T6A_YjeE"/>
    <property type="match status" value="1"/>
</dbReference>
<dbReference type="GO" id="GO:0016740">
    <property type="term" value="F:transferase activity"/>
    <property type="evidence" value="ECO:0007669"/>
    <property type="project" value="UniProtKB-KW"/>
</dbReference>
<dbReference type="GO" id="GO:0002949">
    <property type="term" value="P:tRNA threonylcarbamoyladenosine modification"/>
    <property type="evidence" value="ECO:0007669"/>
    <property type="project" value="InterPro"/>
</dbReference>
<dbReference type="InterPro" id="IPR003442">
    <property type="entry name" value="T6A_TsaE"/>
</dbReference>
<dbReference type="Pfam" id="PF02367">
    <property type="entry name" value="TsaE"/>
    <property type="match status" value="1"/>
</dbReference>
<comment type="similarity">
    <text evidence="2">Belongs to the TsaE family.</text>
</comment>
<keyword evidence="13" id="KW-0808">Transferase</keyword>
<evidence type="ECO:0000256" key="1">
    <source>
        <dbReference type="ARBA" id="ARBA00004496"/>
    </source>
</evidence>
<accession>A0A1L2ZRA5</accession>
<evidence type="ECO:0000256" key="4">
    <source>
        <dbReference type="ARBA" id="ARBA00022490"/>
    </source>
</evidence>
<gene>
    <name evidence="13" type="ORF">BHE16_11650</name>
</gene>
<dbReference type="SUPFAM" id="SSF52540">
    <property type="entry name" value="P-loop containing nucleoside triphosphate hydrolases"/>
    <property type="match status" value="1"/>
</dbReference>
<evidence type="ECO:0000256" key="9">
    <source>
        <dbReference type="ARBA" id="ARBA00022842"/>
    </source>
</evidence>
<evidence type="ECO:0000256" key="12">
    <source>
        <dbReference type="SAM" id="MobiDB-lite"/>
    </source>
</evidence>
<evidence type="ECO:0000256" key="6">
    <source>
        <dbReference type="ARBA" id="ARBA00022723"/>
    </source>
</evidence>
<dbReference type="OrthoDB" id="9800307at2"/>
<proteinExistence type="inferred from homology"/>
<sequence>MTNIQTEKSSTDEPSTEQWSQELTAETAEDMHALGVQLGKLLVSGDVLILTGPLGAGKTTLTQGIGEGLGVRSGIISPTFVLARVHPSERTDASDAPALIHVDAYRLNSAEELTDLDIDSQLESGVVVVEWGRGKAEQLSDSYLDIELVRPEVELDATVEGEILSFEDDAAEPARAVSIRAVGPAWATRRLG</sequence>
<evidence type="ECO:0000256" key="11">
    <source>
        <dbReference type="ARBA" id="ARBA00032441"/>
    </source>
</evidence>
<name>A0A1L2ZRA5_9MICC</name>
<dbReference type="PANTHER" id="PTHR33540">
    <property type="entry name" value="TRNA THREONYLCARBAMOYLADENOSINE BIOSYNTHESIS PROTEIN TSAE"/>
    <property type="match status" value="1"/>
</dbReference>
<dbReference type="Gene3D" id="3.40.50.300">
    <property type="entry name" value="P-loop containing nucleotide triphosphate hydrolases"/>
    <property type="match status" value="1"/>
</dbReference>
<evidence type="ECO:0000256" key="10">
    <source>
        <dbReference type="ARBA" id="ARBA00024908"/>
    </source>
</evidence>
<dbReference type="EMBL" id="CP018135">
    <property type="protein sequence ID" value="APF41531.1"/>
    <property type="molecule type" value="Genomic_DNA"/>
</dbReference>
<dbReference type="GO" id="GO:0046872">
    <property type="term" value="F:metal ion binding"/>
    <property type="evidence" value="ECO:0007669"/>
    <property type="project" value="UniProtKB-KW"/>
</dbReference>
<comment type="subcellular location">
    <subcellularLocation>
        <location evidence="1">Cytoplasm</location>
    </subcellularLocation>
</comment>
<dbReference type="PANTHER" id="PTHR33540:SF2">
    <property type="entry name" value="TRNA THREONYLCARBAMOYLADENOSINE BIOSYNTHESIS PROTEIN TSAE"/>
    <property type="match status" value="1"/>
</dbReference>
<dbReference type="RefSeq" id="WP_071895001.1">
    <property type="nucleotide sequence ID" value="NZ_CP018135.1"/>
</dbReference>
<dbReference type="KEGG" id="nae:BHE16_11650"/>
<keyword evidence="7" id="KW-0547">Nucleotide-binding</keyword>
<reference evidence="13 14" key="1">
    <citation type="submission" date="2016-11" db="EMBL/GenBank/DDBJ databases">
        <title>Genome sequencing of Zhihengliuella aestuarii B18 antagonistic to Plasmodiophora brassicae.</title>
        <authorList>
            <person name="Luo Y."/>
        </authorList>
    </citation>
    <scope>NUCLEOTIDE SEQUENCE [LARGE SCALE GENOMIC DNA]</scope>
    <source>
        <strain evidence="13 14">B18</strain>
    </source>
</reference>
<dbReference type="GO" id="GO:0005737">
    <property type="term" value="C:cytoplasm"/>
    <property type="evidence" value="ECO:0007669"/>
    <property type="project" value="UniProtKB-SubCell"/>
</dbReference>
<comment type="function">
    <text evidence="10">Required for the formation of a threonylcarbamoyl group on adenosine at position 37 (t(6)A37) in tRNAs that read codons beginning with adenine. Is involved in the transfer of the threonylcarbamoyl moiety of threonylcarbamoyl-AMP (TC-AMP) to the N6 group of A37, together with TsaD and TsaB. TsaE seems to play an indirect role in the t(6)A biosynthesis pathway, possibly in regulating the core enzymatic function of TsaD.</text>
</comment>